<evidence type="ECO:0000256" key="5">
    <source>
        <dbReference type="ARBA" id="ARBA00022989"/>
    </source>
</evidence>
<proteinExistence type="predicted"/>
<comment type="subcellular location">
    <subcellularLocation>
        <location evidence="1">Membrane</location>
        <topology evidence="1">Single-pass type II membrane protein</topology>
    </subcellularLocation>
</comment>
<accession>A0A674JSN4</accession>
<evidence type="ECO:0000256" key="1">
    <source>
        <dbReference type="ARBA" id="ARBA00004606"/>
    </source>
</evidence>
<evidence type="ECO:0000256" key="4">
    <source>
        <dbReference type="ARBA" id="ARBA00022968"/>
    </source>
</evidence>
<evidence type="ECO:0000256" key="2">
    <source>
        <dbReference type="ARBA" id="ARBA00022692"/>
    </source>
</evidence>
<keyword evidence="4" id="KW-0735">Signal-anchor</keyword>
<dbReference type="Ensembl" id="ENSTMTT00000024567.1">
    <property type="protein sequence ID" value="ENSTMTP00000023728.1"/>
    <property type="gene ID" value="ENSTMTG00000017299.1"/>
</dbReference>
<organism evidence="9 10">
    <name type="scientific">Terrapene triunguis</name>
    <name type="common">Three-toed box turtle</name>
    <dbReference type="NCBI Taxonomy" id="2587831"/>
    <lineage>
        <taxon>Eukaryota</taxon>
        <taxon>Metazoa</taxon>
        <taxon>Chordata</taxon>
        <taxon>Craniata</taxon>
        <taxon>Vertebrata</taxon>
        <taxon>Euteleostomi</taxon>
        <taxon>Archelosauria</taxon>
        <taxon>Testudinata</taxon>
        <taxon>Testudines</taxon>
        <taxon>Cryptodira</taxon>
        <taxon>Durocryptodira</taxon>
        <taxon>Testudinoidea</taxon>
        <taxon>Emydidae</taxon>
        <taxon>Terrapene</taxon>
    </lineage>
</organism>
<dbReference type="GO" id="GO:0045954">
    <property type="term" value="P:positive regulation of natural killer cell mediated cytotoxicity"/>
    <property type="evidence" value="ECO:0007669"/>
    <property type="project" value="TreeGrafter"/>
</dbReference>
<evidence type="ECO:0000313" key="10">
    <source>
        <dbReference type="Proteomes" id="UP000472274"/>
    </source>
</evidence>
<dbReference type="PANTHER" id="PTHR22800">
    <property type="entry name" value="C-TYPE LECTIN PROTEINS"/>
    <property type="match status" value="1"/>
</dbReference>
<sequence>MFWLLRWNSLCQEHWFQRGKKCYLFSTEYKSWLESRKACSSHGSRLLLIEGKEELDFINPLAAFHWIGLSLMFPSPLIIFVALCWILSNLCGLTSAV</sequence>
<evidence type="ECO:0000256" key="3">
    <source>
        <dbReference type="ARBA" id="ARBA00022734"/>
    </source>
</evidence>
<protein>
    <recommendedName>
        <fullName evidence="8">C-type lectin domain-containing protein</fullName>
    </recommendedName>
</protein>
<dbReference type="InterPro" id="IPR050919">
    <property type="entry name" value="NKG2/CD94_NK_receptors"/>
</dbReference>
<keyword evidence="6 7" id="KW-0472">Membrane</keyword>
<reference evidence="9" key="2">
    <citation type="submission" date="2025-09" db="UniProtKB">
        <authorList>
            <consortium name="Ensembl"/>
        </authorList>
    </citation>
    <scope>IDENTIFICATION</scope>
</reference>
<dbReference type="GO" id="GO:0016020">
    <property type="term" value="C:membrane"/>
    <property type="evidence" value="ECO:0007669"/>
    <property type="project" value="UniProtKB-SubCell"/>
</dbReference>
<keyword evidence="5 7" id="KW-1133">Transmembrane helix</keyword>
<dbReference type="GO" id="GO:0002223">
    <property type="term" value="P:stimulatory C-type lectin receptor signaling pathway"/>
    <property type="evidence" value="ECO:0007669"/>
    <property type="project" value="TreeGrafter"/>
</dbReference>
<dbReference type="GO" id="GO:0030246">
    <property type="term" value="F:carbohydrate binding"/>
    <property type="evidence" value="ECO:0007669"/>
    <property type="project" value="UniProtKB-KW"/>
</dbReference>
<dbReference type="Pfam" id="PF00059">
    <property type="entry name" value="Lectin_C"/>
    <property type="match status" value="1"/>
</dbReference>
<dbReference type="InParanoid" id="A0A674JSN4"/>
<evidence type="ECO:0000256" key="7">
    <source>
        <dbReference type="SAM" id="Phobius"/>
    </source>
</evidence>
<keyword evidence="3" id="KW-0430">Lectin</keyword>
<keyword evidence="10" id="KW-1185">Reference proteome</keyword>
<dbReference type="SUPFAM" id="SSF56436">
    <property type="entry name" value="C-type lectin-like"/>
    <property type="match status" value="1"/>
</dbReference>
<dbReference type="Gene3D" id="3.10.100.10">
    <property type="entry name" value="Mannose-Binding Protein A, subunit A"/>
    <property type="match status" value="1"/>
</dbReference>
<evidence type="ECO:0000313" key="9">
    <source>
        <dbReference type="Ensembl" id="ENSTMTP00000023728.1"/>
    </source>
</evidence>
<dbReference type="InterPro" id="IPR001304">
    <property type="entry name" value="C-type_lectin-like"/>
</dbReference>
<dbReference type="InterPro" id="IPR016187">
    <property type="entry name" value="CTDL_fold"/>
</dbReference>
<feature type="transmembrane region" description="Helical" evidence="7">
    <location>
        <begin position="63"/>
        <end position="87"/>
    </location>
</feature>
<dbReference type="PROSITE" id="PS50041">
    <property type="entry name" value="C_TYPE_LECTIN_2"/>
    <property type="match status" value="1"/>
</dbReference>
<dbReference type="PANTHER" id="PTHR22800:SF252">
    <property type="entry name" value="NATURAL KILLER CELLS ANTIGEN CD94"/>
    <property type="match status" value="1"/>
</dbReference>
<dbReference type="AlphaFoldDB" id="A0A674JSN4"/>
<feature type="domain" description="C-type lectin" evidence="8">
    <location>
        <begin position="18"/>
        <end position="70"/>
    </location>
</feature>
<name>A0A674JSN4_9SAUR</name>
<evidence type="ECO:0000259" key="8">
    <source>
        <dbReference type="PROSITE" id="PS50041"/>
    </source>
</evidence>
<dbReference type="Proteomes" id="UP000472274">
    <property type="component" value="Unplaced"/>
</dbReference>
<evidence type="ECO:0000256" key="6">
    <source>
        <dbReference type="ARBA" id="ARBA00023136"/>
    </source>
</evidence>
<dbReference type="InterPro" id="IPR016186">
    <property type="entry name" value="C-type_lectin-like/link_sf"/>
</dbReference>
<keyword evidence="2 7" id="KW-0812">Transmembrane</keyword>
<dbReference type="GeneTree" id="ENSGT00960000188427"/>
<reference evidence="9" key="1">
    <citation type="submission" date="2025-08" db="UniProtKB">
        <authorList>
            <consortium name="Ensembl"/>
        </authorList>
    </citation>
    <scope>IDENTIFICATION</scope>
</reference>